<name>A0AAJ7DUM5_9HYME</name>
<keyword evidence="8" id="KW-1185">Reference proteome</keyword>
<dbReference type="KEGG" id="csol:105361467"/>
<keyword evidence="5" id="KW-0326">Glycosidase</keyword>
<dbReference type="GO" id="GO:0005975">
    <property type="term" value="P:carbohydrate metabolic process"/>
    <property type="evidence" value="ECO:0007669"/>
    <property type="project" value="InterPro"/>
</dbReference>
<dbReference type="InterPro" id="IPR006047">
    <property type="entry name" value="GH13_cat_dom"/>
</dbReference>
<dbReference type="InterPro" id="IPR017853">
    <property type="entry name" value="GH"/>
</dbReference>
<dbReference type="Gene3D" id="2.60.40.1180">
    <property type="entry name" value="Golgi alpha-mannosidase II"/>
    <property type="match status" value="1"/>
</dbReference>
<evidence type="ECO:0000256" key="4">
    <source>
        <dbReference type="ARBA" id="ARBA00023180"/>
    </source>
</evidence>
<accession>A0AAJ7DUM5</accession>
<dbReference type="Pfam" id="PF00128">
    <property type="entry name" value="Alpha-amylase"/>
    <property type="match status" value="1"/>
</dbReference>
<dbReference type="Proteomes" id="UP000695007">
    <property type="component" value="Unplaced"/>
</dbReference>
<dbReference type="GeneID" id="105361467"/>
<dbReference type="GO" id="GO:0004558">
    <property type="term" value="F:alpha-1,4-glucosidase activity"/>
    <property type="evidence" value="ECO:0007669"/>
    <property type="project" value="UniProtKB-EC"/>
</dbReference>
<dbReference type="SUPFAM" id="SSF51445">
    <property type="entry name" value="(Trans)glycosidases"/>
    <property type="match status" value="1"/>
</dbReference>
<evidence type="ECO:0000256" key="6">
    <source>
        <dbReference type="SAM" id="SignalP"/>
    </source>
</evidence>
<feature type="signal peptide" evidence="6">
    <location>
        <begin position="1"/>
        <end position="19"/>
    </location>
</feature>
<evidence type="ECO:0000256" key="5">
    <source>
        <dbReference type="ARBA" id="ARBA00023295"/>
    </source>
</evidence>
<dbReference type="RefSeq" id="XP_011496996.1">
    <property type="nucleotide sequence ID" value="XM_011498694.1"/>
</dbReference>
<evidence type="ECO:0000313" key="9">
    <source>
        <dbReference type="RefSeq" id="XP_011496996.1"/>
    </source>
</evidence>
<dbReference type="Gene3D" id="3.90.400.10">
    <property type="entry name" value="Oligo-1,6-glucosidase, Domain 2"/>
    <property type="match status" value="1"/>
</dbReference>
<organism evidence="8 9">
    <name type="scientific">Ceratosolen solmsi marchali</name>
    <dbReference type="NCBI Taxonomy" id="326594"/>
    <lineage>
        <taxon>Eukaryota</taxon>
        <taxon>Metazoa</taxon>
        <taxon>Ecdysozoa</taxon>
        <taxon>Arthropoda</taxon>
        <taxon>Hexapoda</taxon>
        <taxon>Insecta</taxon>
        <taxon>Pterygota</taxon>
        <taxon>Neoptera</taxon>
        <taxon>Endopterygota</taxon>
        <taxon>Hymenoptera</taxon>
        <taxon>Apocrita</taxon>
        <taxon>Proctotrupomorpha</taxon>
        <taxon>Chalcidoidea</taxon>
        <taxon>Agaonidae</taxon>
        <taxon>Agaoninae</taxon>
        <taxon>Ceratosolen</taxon>
    </lineage>
</organism>
<dbReference type="SMART" id="SM00642">
    <property type="entry name" value="Aamy"/>
    <property type="match status" value="1"/>
</dbReference>
<keyword evidence="6" id="KW-0732">Signal</keyword>
<dbReference type="PANTHER" id="PTHR10357">
    <property type="entry name" value="ALPHA-AMYLASE FAMILY MEMBER"/>
    <property type="match status" value="1"/>
</dbReference>
<dbReference type="CDD" id="cd11328">
    <property type="entry name" value="AmyAc_maltase"/>
    <property type="match status" value="1"/>
</dbReference>
<gene>
    <name evidence="9" type="primary">LOC105361467</name>
</gene>
<dbReference type="AlphaFoldDB" id="A0AAJ7DUM5"/>
<evidence type="ECO:0000256" key="2">
    <source>
        <dbReference type="ARBA" id="ARBA00008061"/>
    </source>
</evidence>
<feature type="domain" description="Glycosyl hydrolase family 13 catalytic" evidence="7">
    <location>
        <begin position="34"/>
        <end position="422"/>
    </location>
</feature>
<dbReference type="InterPro" id="IPR045857">
    <property type="entry name" value="O16G_dom_2"/>
</dbReference>
<proteinExistence type="inferred from homology"/>
<protein>
    <recommendedName>
        <fullName evidence="3">alpha-glucosidase</fullName>
        <ecNumber evidence="3">3.2.1.20</ecNumber>
    </recommendedName>
</protein>
<dbReference type="InterPro" id="IPR013780">
    <property type="entry name" value="Glyco_hydro_b"/>
</dbReference>
<sequence>MISLRLYCILLFSIALVAGEIKNKVWWKNIVFYQVYPRSFMDNDGDGVGDLKGITDKLEHFIDAGIGGIWLSPIYSSPMVDFGYDISNFLTIDPTFGTMDDLDKLLQKTKRLGIKVVMDFVPNHTSDQHEWFIKSVNGEEKYKDYYVWLEGRENNTKPPNNWISLFSGPAWKYNEKRNLWYLHQFEYRQPDLNFNNPDVHKEMNDILRFWLDKGIDGFRIDAIIHVYEKDGFPDEPVVYNKLTLTTDNYLNLNHIYTKNDPRNYDLITEWRKTVDEWTDAHNEEEKVLMTEAYTNLTNLMKYYTYGADISFNFNLITEVNITSKPSEFKHVIDEWILNMPDGKVANWVMGNHDRSRIATRYPGRVDQMTILSMILPGVAVTYYGEEIAMEDNLSITWKQTKDPQACHVDPEHFKELTRDPNRTPFQWDDSIDAGFSTALETWLPIPDNYKELNLANQKGKPESHYVLYQTLTKLRSTSIALQNGTLKTTVLNNDRVLIIDRQSNNEAIVLLINFSDDVAEVVDLTDHLPGATEAIVILANIGSGITWRSMVLVSSIELPPKVSLVLFAKVDGSHSDS</sequence>
<evidence type="ECO:0000259" key="7">
    <source>
        <dbReference type="SMART" id="SM00642"/>
    </source>
</evidence>
<comment type="catalytic activity">
    <reaction evidence="1">
        <text>Hydrolysis of terminal, non-reducing (1-&gt;4)-linked alpha-D-glucose residues with release of alpha-D-glucose.</text>
        <dbReference type="EC" id="3.2.1.20"/>
    </reaction>
</comment>
<keyword evidence="4" id="KW-0325">Glycoprotein</keyword>
<comment type="similarity">
    <text evidence="2">Belongs to the glycosyl hydrolase 13 family.</text>
</comment>
<dbReference type="Gene3D" id="3.20.20.80">
    <property type="entry name" value="Glycosidases"/>
    <property type="match status" value="1"/>
</dbReference>
<reference evidence="9" key="1">
    <citation type="submission" date="2025-08" db="UniProtKB">
        <authorList>
            <consortium name="RefSeq"/>
        </authorList>
    </citation>
    <scope>IDENTIFICATION</scope>
</reference>
<evidence type="ECO:0000256" key="3">
    <source>
        <dbReference type="ARBA" id="ARBA00012741"/>
    </source>
</evidence>
<feature type="chain" id="PRO_5042464014" description="alpha-glucosidase" evidence="6">
    <location>
        <begin position="20"/>
        <end position="577"/>
    </location>
</feature>
<dbReference type="FunFam" id="3.90.400.10:FF:000001">
    <property type="entry name" value="Maltase A3, isoform A"/>
    <property type="match status" value="1"/>
</dbReference>
<dbReference type="PANTHER" id="PTHR10357:SF179">
    <property type="entry name" value="NEUTRAL AND BASIC AMINO ACID TRANSPORT PROTEIN RBAT"/>
    <property type="match status" value="1"/>
</dbReference>
<dbReference type="EC" id="3.2.1.20" evidence="3"/>
<evidence type="ECO:0000256" key="1">
    <source>
        <dbReference type="ARBA" id="ARBA00001657"/>
    </source>
</evidence>
<keyword evidence="5" id="KW-0378">Hydrolase</keyword>
<evidence type="ECO:0000313" key="8">
    <source>
        <dbReference type="Proteomes" id="UP000695007"/>
    </source>
</evidence>